<dbReference type="Pfam" id="PF11667">
    <property type="entry name" value="DUF3267"/>
    <property type="match status" value="1"/>
</dbReference>
<name>A0A4D7CX97_9ENTE</name>
<dbReference type="EMBL" id="CP039712">
    <property type="protein sequence ID" value="QCI86496.1"/>
    <property type="molecule type" value="Genomic_DNA"/>
</dbReference>
<dbReference type="InterPro" id="IPR021683">
    <property type="entry name" value="DUF3267"/>
</dbReference>
<accession>A0A4D7CX97</accession>
<sequence>MELYREINLIDNNKIIFWLNVISIPLFIIFYFMFSLIATFNNQSISADLSIFMLLIVLVSYFVLIIIHELIHGIFFKLFNKEGKVKFGVKNGLAYATSPGFFYSKTQFIVVLLAPFTLISIGLYIFYLISIVSSFVFVTLASLHAASCIGDFYFTWLVARAPESIVVEDTEQGMSFYHNLN</sequence>
<organism evidence="1 2">
    <name type="scientific">Vagococcus zengguangii</name>
    <dbReference type="NCBI Taxonomy" id="2571750"/>
    <lineage>
        <taxon>Bacteria</taxon>
        <taxon>Bacillati</taxon>
        <taxon>Bacillota</taxon>
        <taxon>Bacilli</taxon>
        <taxon>Lactobacillales</taxon>
        <taxon>Enterococcaceae</taxon>
        <taxon>Vagococcus</taxon>
    </lineage>
</organism>
<dbReference type="KEGG" id="vao:FA707_05715"/>
<dbReference type="AlphaFoldDB" id="A0A4D7CX97"/>
<protein>
    <submittedName>
        <fullName evidence="1">DUF3267 domain-containing protein</fullName>
    </submittedName>
</protein>
<gene>
    <name evidence="1" type="ORF">FA707_05715</name>
</gene>
<evidence type="ECO:0000313" key="1">
    <source>
        <dbReference type="EMBL" id="QCI86496.1"/>
    </source>
</evidence>
<dbReference type="OrthoDB" id="2365065at2"/>
<proteinExistence type="predicted"/>
<reference evidence="1 2" key="1">
    <citation type="submission" date="2019-04" db="EMBL/GenBank/DDBJ databases">
        <title>Vagococcus sp. nov., isolated from faeces of yaks (Bos grunniens).</title>
        <authorList>
            <person name="Ge Y."/>
        </authorList>
    </citation>
    <scope>NUCLEOTIDE SEQUENCE [LARGE SCALE GENOMIC DNA]</scope>
    <source>
        <strain evidence="1 2">MN-17</strain>
    </source>
</reference>
<dbReference type="RefSeq" id="WP_136953327.1">
    <property type="nucleotide sequence ID" value="NZ_CP039712.1"/>
</dbReference>
<keyword evidence="2" id="KW-1185">Reference proteome</keyword>
<dbReference type="Proteomes" id="UP000298615">
    <property type="component" value="Chromosome"/>
</dbReference>
<evidence type="ECO:0000313" key="2">
    <source>
        <dbReference type="Proteomes" id="UP000298615"/>
    </source>
</evidence>